<dbReference type="RefSeq" id="WP_148369667.1">
    <property type="nucleotide sequence ID" value="NZ_VSKM01000006.1"/>
</dbReference>
<dbReference type="AlphaFoldDB" id="A0A8H2LH42"/>
<evidence type="ECO:0000256" key="1">
    <source>
        <dbReference type="PROSITE-ProRule" id="PRU00169"/>
    </source>
</evidence>
<keyword evidence="1" id="KW-0597">Phosphoprotein</keyword>
<evidence type="ECO:0000259" key="2">
    <source>
        <dbReference type="PROSITE" id="PS50110"/>
    </source>
</evidence>
<dbReference type="SMART" id="SM00448">
    <property type="entry name" value="REC"/>
    <property type="match status" value="1"/>
</dbReference>
<dbReference type="Pfam" id="PF00072">
    <property type="entry name" value="Response_reg"/>
    <property type="match status" value="1"/>
</dbReference>
<dbReference type="SUPFAM" id="SSF52172">
    <property type="entry name" value="CheY-like"/>
    <property type="match status" value="1"/>
</dbReference>
<organism evidence="3 4">
    <name type="scientific">Bizionia saleffrena</name>
    <dbReference type="NCBI Taxonomy" id="291189"/>
    <lineage>
        <taxon>Bacteria</taxon>
        <taxon>Pseudomonadati</taxon>
        <taxon>Bacteroidota</taxon>
        <taxon>Flavobacteriia</taxon>
        <taxon>Flavobacteriales</taxon>
        <taxon>Flavobacteriaceae</taxon>
        <taxon>Bizionia</taxon>
    </lineage>
</organism>
<dbReference type="InterPro" id="IPR011006">
    <property type="entry name" value="CheY-like_superfamily"/>
</dbReference>
<protein>
    <submittedName>
        <fullName evidence="3">Response regulator</fullName>
    </submittedName>
</protein>
<feature type="domain" description="Response regulatory" evidence="2">
    <location>
        <begin position="10"/>
        <end position="132"/>
    </location>
</feature>
<name>A0A8H2LH42_9FLAO</name>
<feature type="modified residue" description="4-aspartylphosphate" evidence="1">
    <location>
        <position position="67"/>
    </location>
</feature>
<accession>A0A8H2LH42</accession>
<dbReference type="PROSITE" id="PS50110">
    <property type="entry name" value="RESPONSE_REGULATORY"/>
    <property type="match status" value="1"/>
</dbReference>
<dbReference type="GO" id="GO:0000160">
    <property type="term" value="P:phosphorelay signal transduction system"/>
    <property type="evidence" value="ECO:0007669"/>
    <property type="project" value="InterPro"/>
</dbReference>
<keyword evidence="4" id="KW-1185">Reference proteome</keyword>
<evidence type="ECO:0000313" key="3">
    <source>
        <dbReference type="EMBL" id="TYB74471.1"/>
    </source>
</evidence>
<reference evidence="3 4" key="1">
    <citation type="submission" date="2019-08" db="EMBL/GenBank/DDBJ databases">
        <title>Genomes of Antarctic Bizionia species.</title>
        <authorList>
            <person name="Bowman J.P."/>
        </authorList>
    </citation>
    <scope>NUCLEOTIDE SEQUENCE [LARGE SCALE GENOMIC DNA]</scope>
    <source>
        <strain evidence="3 4">HFD</strain>
    </source>
</reference>
<dbReference type="Gene3D" id="3.40.50.2300">
    <property type="match status" value="1"/>
</dbReference>
<gene>
    <name evidence="3" type="ORF">ES676_07280</name>
</gene>
<comment type="caution">
    <text evidence="3">The sequence shown here is derived from an EMBL/GenBank/DDBJ whole genome shotgun (WGS) entry which is preliminary data.</text>
</comment>
<dbReference type="Proteomes" id="UP000323324">
    <property type="component" value="Unassembled WGS sequence"/>
</dbReference>
<dbReference type="EMBL" id="VSKM01000006">
    <property type="protein sequence ID" value="TYB74471.1"/>
    <property type="molecule type" value="Genomic_DNA"/>
</dbReference>
<dbReference type="InterPro" id="IPR001789">
    <property type="entry name" value="Sig_transdc_resp-reg_receiver"/>
</dbReference>
<proteinExistence type="predicted"/>
<sequence length="132" mass="15478">MLELKSKFKRVMIIDDNTIDLYITARLITKYNFAQENNQYKSALKALDFLKENQNNFSELPEIIFVDIYMPIMSGFEFMEEYDKLSLELRNHCKVYIISSSIDGNDIKRANDNVNVVAFQVKTITKEFLDSI</sequence>
<evidence type="ECO:0000313" key="4">
    <source>
        <dbReference type="Proteomes" id="UP000323324"/>
    </source>
</evidence>